<protein>
    <submittedName>
        <fullName evidence="1">Uncharacterized protein</fullName>
    </submittedName>
</protein>
<dbReference type="EMBL" id="CP104973">
    <property type="protein sequence ID" value="UXN60769.1"/>
    <property type="molecule type" value="Genomic_DNA"/>
</dbReference>
<evidence type="ECO:0000313" key="2">
    <source>
        <dbReference type="Proteomes" id="UP001061991"/>
    </source>
</evidence>
<reference evidence="1" key="1">
    <citation type="submission" date="2022-09" db="EMBL/GenBank/DDBJ databases">
        <title>Interaction between co-microsymbionts with complementary sets of symbiotic genes in legume-rhizobium systems.</title>
        <authorList>
            <person name="Safronova V."/>
            <person name="Sazanova A."/>
            <person name="Afonin A."/>
            <person name="Chirak E."/>
        </authorList>
    </citation>
    <scope>NUCLEOTIDE SEQUENCE</scope>
    <source>
        <strain evidence="1">A18/3m</strain>
    </source>
</reference>
<dbReference type="Proteomes" id="UP001061991">
    <property type="component" value="Chromosome"/>
</dbReference>
<accession>A0ACD4D4V3</accession>
<organism evidence="1 2">
    <name type="scientific">Phyllobacterium zundukense</name>
    <dbReference type="NCBI Taxonomy" id="1867719"/>
    <lineage>
        <taxon>Bacteria</taxon>
        <taxon>Pseudomonadati</taxon>
        <taxon>Pseudomonadota</taxon>
        <taxon>Alphaproteobacteria</taxon>
        <taxon>Hyphomicrobiales</taxon>
        <taxon>Phyllobacteriaceae</taxon>
        <taxon>Phyllobacterium</taxon>
    </lineage>
</organism>
<proteinExistence type="predicted"/>
<sequence>MIVNFAAAMRRRSAFALCREYGISAAEIVPLLGLTEGQFLRALNRDGLSYSDMQQGNRQLRLVQRIMDLLRKELDTLSSLDEGASGKVRLDALALLARTIERVSDLQERFATTRAQTVGSLSADELRAVLKKIDERIDELADIRARQLVRKELEQQGSAGGSGGVDVPGQDGPAAATL</sequence>
<gene>
    <name evidence="1" type="ORF">N8E88_30600</name>
</gene>
<evidence type="ECO:0000313" key="1">
    <source>
        <dbReference type="EMBL" id="UXN60769.1"/>
    </source>
</evidence>
<keyword evidence="2" id="KW-1185">Reference proteome</keyword>
<name>A0ACD4D4V3_9HYPH</name>